<dbReference type="CDD" id="cd11577">
    <property type="entry name" value="GH71"/>
    <property type="match status" value="1"/>
</dbReference>
<dbReference type="PANTHER" id="PTHR43173">
    <property type="entry name" value="ABC1 FAMILY PROTEIN"/>
    <property type="match status" value="1"/>
</dbReference>
<accession>A0ABR3WNV4</accession>
<feature type="chain" id="PRO_5046695864" evidence="1">
    <location>
        <begin position="20"/>
        <end position="1137"/>
    </location>
</feature>
<evidence type="ECO:0000256" key="1">
    <source>
        <dbReference type="SAM" id="SignalP"/>
    </source>
</evidence>
<dbReference type="Proteomes" id="UP001583193">
    <property type="component" value="Unassembled WGS sequence"/>
</dbReference>
<dbReference type="Gene3D" id="3.20.20.80">
    <property type="entry name" value="Glycosidases"/>
    <property type="match status" value="1"/>
</dbReference>
<comment type="caution">
    <text evidence="2">The sequence shown here is derived from an EMBL/GenBank/DDBJ whole genome shotgun (WGS) entry which is preliminary data.</text>
</comment>
<reference evidence="2 3" key="1">
    <citation type="journal article" date="2024" name="IMA Fungus">
        <title>IMA Genome - F19 : A genome assembly and annotation guide to empower mycologists, including annotated draft genome sequences of Ceratocystis pirilliformis, Diaporthe australafricana, Fusarium ophioides, Paecilomyces lecythidis, and Sporothrix stenoceras.</title>
        <authorList>
            <person name="Aylward J."/>
            <person name="Wilson A.M."/>
            <person name="Visagie C.M."/>
            <person name="Spraker J."/>
            <person name="Barnes I."/>
            <person name="Buitendag C."/>
            <person name="Ceriani C."/>
            <person name="Del Mar Angel L."/>
            <person name="du Plessis D."/>
            <person name="Fuchs T."/>
            <person name="Gasser K."/>
            <person name="Kramer D."/>
            <person name="Li W."/>
            <person name="Munsamy K."/>
            <person name="Piso A."/>
            <person name="Price J.L."/>
            <person name="Sonnekus B."/>
            <person name="Thomas C."/>
            <person name="van der Nest A."/>
            <person name="van Dijk A."/>
            <person name="van Heerden A."/>
            <person name="van Vuuren N."/>
            <person name="Yilmaz N."/>
            <person name="Duong T.A."/>
            <person name="van der Merwe N.A."/>
            <person name="Wingfield M.J."/>
            <person name="Wingfield B.D."/>
        </authorList>
    </citation>
    <scope>NUCLEOTIDE SEQUENCE [LARGE SCALE GENOMIC DNA]</scope>
    <source>
        <strain evidence="2 3">CMW 18167</strain>
    </source>
</reference>
<feature type="signal peptide" evidence="1">
    <location>
        <begin position="1"/>
        <end position="19"/>
    </location>
</feature>
<dbReference type="EMBL" id="JAVDPF010000064">
    <property type="protein sequence ID" value="KAL1865122.1"/>
    <property type="molecule type" value="Genomic_DNA"/>
</dbReference>
<keyword evidence="1" id="KW-0732">Signal</keyword>
<dbReference type="InterPro" id="IPR005197">
    <property type="entry name" value="Glyco_hydro_71"/>
</dbReference>
<dbReference type="PANTHER" id="PTHR43173:SF33">
    <property type="entry name" value="ASCUS WALL ENDO-1,3-ALPHA-GLUCANASE-RELATED"/>
    <property type="match status" value="1"/>
</dbReference>
<proteinExistence type="predicted"/>
<keyword evidence="3" id="KW-1185">Reference proteome</keyword>
<gene>
    <name evidence="2" type="primary">agn1_4</name>
    <name evidence="2" type="ORF">Plec18167_009525</name>
</gene>
<sequence length="1137" mass="123085">MKVLTVLYILLFVARGAWAKAVFAHFMVTNTADYKEQDWKDTIVQAQGAKIDAFALNIAHGESMNAVSIEYAFAAAEASSFKLFFSFDYAGKGPWAKEDVIYYLSTYTSSSAYYKHNGKPLVSTFEGPENAADWVDIKNAVNCFFIPDWSSVGAKVALDKGNIDGTQVVDGLFNWGAWPEGANDMDTDIDASYQLFLDGKPYMMPVSPWFYTNLPGFSKNWLWRGDDLWYTRWQQVLFVQPEFVEIITWNDYGESHYIGDPPPYASGFNAFDVGDAPFNYAEFMPHGGWRHILPFLIDYYKNGNASFSSEVLSTWYRLNPVGSCLPAGTTANNVDQLQMEMDPASVLEDKVFYSGLLASSCDVTVEIGGTAIKGTWSNVPAGGIGVYHGSVSTNGLTGDVVVTLSSGGTQIAQVNGEAITRDCSENENYENFNAWTGSATSSRIVSATTPLNLDELACTKGTGKGDMQELCEFTCKYGYCPVGACTCLALGTAQSPPDIVDIQGYPGPGKDCNYIGLCSYACNHGFCPDNACSTDPAQDGACDSVIDPHAGLVCNSGSGTGYMTGLCSWTCNYGFCPDPCTCDGWGTQNTPPSGDYQEGYAVPSADVYDSLRSMCDYACRHGYCPDGVCTYIPTGGQYVKKEVVDCKADADNWNCVTCGDNTGCVEADMSGPKEWACSNAQDLLDYFIANYNGTDHQDGRGPWLQHLAETCGFYTSAVFDCTVATASDGCVATRECSKDDNLAGNVVLNSVIGMRNWYTDWYQAMGSASNAMEAFSEDFNDAFNPSEDDIFVELTSSILGAAIDAASVGVFKLSSRIASAIGGSINKGVWDKIYGLTADPLKSAVQDQWDDADSKGELTYSDLKELIYNITSSYQRGITNYFDVLTNGEPDNKKVFAELLSTGVWLRNITQDDPNFSTDSQYELAQSMATIILSTLLPTVWRSHKNYVPALIMSDTADDTSNPFAKCKTGLAGPEPCLSDEEAAAARYSTGGKTFWLVASQKGCQAWSDYGGSHQCITSRFFSLPGTDQLTGNIEKWGNLSVADIVISDYAGYQLNGNANGYNISAVNGGANIIDSTGQASLYKYDSGAQTPGLWDFPICDYDTAEMNWAGSVNGIPGTCTDFPCCTCDQIGVSCDE</sequence>
<protein>
    <submittedName>
        <fullName evidence="2">Glucan endo-1,3-alpha-glucosidase agn1</fullName>
    </submittedName>
</protein>
<organism evidence="2 3">
    <name type="scientific">Paecilomyces lecythidis</name>
    <dbReference type="NCBI Taxonomy" id="3004212"/>
    <lineage>
        <taxon>Eukaryota</taxon>
        <taxon>Fungi</taxon>
        <taxon>Dikarya</taxon>
        <taxon>Ascomycota</taxon>
        <taxon>Pezizomycotina</taxon>
        <taxon>Eurotiomycetes</taxon>
        <taxon>Eurotiomycetidae</taxon>
        <taxon>Eurotiales</taxon>
        <taxon>Thermoascaceae</taxon>
        <taxon>Paecilomyces</taxon>
    </lineage>
</organism>
<dbReference type="InterPro" id="IPR051130">
    <property type="entry name" value="Mito_struct-func_regulator"/>
</dbReference>
<evidence type="ECO:0000313" key="2">
    <source>
        <dbReference type="EMBL" id="KAL1865122.1"/>
    </source>
</evidence>
<dbReference type="Pfam" id="PF03659">
    <property type="entry name" value="Glyco_hydro_71"/>
    <property type="match status" value="1"/>
</dbReference>
<name>A0ABR3WNV4_9EURO</name>
<evidence type="ECO:0000313" key="3">
    <source>
        <dbReference type="Proteomes" id="UP001583193"/>
    </source>
</evidence>